<keyword evidence="3" id="KW-0808">Transferase</keyword>
<protein>
    <submittedName>
        <fullName evidence="3">Glycosyltransferase family 1 protein</fullName>
    </submittedName>
    <submittedName>
        <fullName evidence="2">Glycosyltransferase family 4 protein</fullName>
    </submittedName>
</protein>
<dbReference type="EMBL" id="QMIF01000002">
    <property type="protein sequence ID" value="TVM36088.1"/>
    <property type="molecule type" value="Genomic_DNA"/>
</dbReference>
<feature type="domain" description="Glycosyl transferase family 1" evidence="1">
    <location>
        <begin position="267"/>
        <end position="322"/>
    </location>
</feature>
<accession>A0A6P1ZP45</accession>
<proteinExistence type="predicted"/>
<dbReference type="GO" id="GO:0016757">
    <property type="term" value="F:glycosyltransferase activity"/>
    <property type="evidence" value="ECO:0007669"/>
    <property type="project" value="InterPro"/>
</dbReference>
<evidence type="ECO:0000259" key="1">
    <source>
        <dbReference type="Pfam" id="PF00534"/>
    </source>
</evidence>
<organism evidence="3 4">
    <name type="scientific">Oceanidesulfovibrio marinus</name>
    <dbReference type="NCBI Taxonomy" id="370038"/>
    <lineage>
        <taxon>Bacteria</taxon>
        <taxon>Pseudomonadati</taxon>
        <taxon>Thermodesulfobacteriota</taxon>
        <taxon>Desulfovibrionia</taxon>
        <taxon>Desulfovibrionales</taxon>
        <taxon>Desulfovibrionaceae</taxon>
        <taxon>Oceanidesulfovibrio</taxon>
    </lineage>
</organism>
<evidence type="ECO:0000313" key="2">
    <source>
        <dbReference type="EMBL" id="QJT09797.1"/>
    </source>
</evidence>
<evidence type="ECO:0000313" key="3">
    <source>
        <dbReference type="EMBL" id="TVM36088.1"/>
    </source>
</evidence>
<keyword evidence="5" id="KW-1185">Reference proteome</keyword>
<dbReference type="Gene3D" id="3.40.50.2000">
    <property type="entry name" value="Glycogen Phosphorylase B"/>
    <property type="match status" value="1"/>
</dbReference>
<evidence type="ECO:0000313" key="4">
    <source>
        <dbReference type="Proteomes" id="UP000434052"/>
    </source>
</evidence>
<dbReference type="Proteomes" id="UP000503251">
    <property type="component" value="Chromosome"/>
</dbReference>
<dbReference type="OrthoDB" id="7593532at2"/>
<dbReference type="RefSeq" id="WP_144234418.1">
    <property type="nucleotide sequence ID" value="NZ_CP039543.1"/>
</dbReference>
<sequence length="343" mass="39492">MRVLVAQRQSHVSGVSFSLSVFARVVEAMEWLRDQGRLHFVTHLENDPEVYRLFAWADAVVFCKNASPNSIELAARARDMGKKVLLDFDDWTLDFPSYSGGPRNDPANTQRVRRMLELADVVTVANVRLLQALRCMREDLVLVPNGIYVEKYPEAKPEEPSRQKLVFTNADLLKLECFRKDFLRVLQDFWAAHPKYTVDFYGDPFPELISLPFIHYTNRISYGDYLQCLANGAYHFSIIPLGGCEDEASRFFNSCKNPFKYINYGLLGIPGVYSNTDLYKDVVVDGETGLLVENTYEAWVDAMNRLASSYELRQRIREQAREDVKRNFHIKDGAEVFWQLLSS</sequence>
<dbReference type="InterPro" id="IPR001296">
    <property type="entry name" value="Glyco_trans_1"/>
</dbReference>
<dbReference type="EMBL" id="CP039543">
    <property type="protein sequence ID" value="QJT09797.1"/>
    <property type="molecule type" value="Genomic_DNA"/>
</dbReference>
<gene>
    <name evidence="3" type="ORF">DQK91_05445</name>
    <name evidence="2" type="ORF">E8L03_12995</name>
</gene>
<reference evidence="2 5" key="2">
    <citation type="submission" date="2019-04" db="EMBL/GenBank/DDBJ databases">
        <title>Isolation and culture of sulfate reducing bacteria from the cold seep of the South China Sea.</title>
        <authorList>
            <person name="Sun C."/>
            <person name="Liu R."/>
        </authorList>
    </citation>
    <scope>NUCLEOTIDE SEQUENCE [LARGE SCALE GENOMIC DNA]</scope>
    <source>
        <strain evidence="2 5">CS1</strain>
    </source>
</reference>
<dbReference type="Pfam" id="PF00534">
    <property type="entry name" value="Glycos_transf_1"/>
    <property type="match status" value="1"/>
</dbReference>
<dbReference type="SUPFAM" id="SSF53756">
    <property type="entry name" value="UDP-Glycosyltransferase/glycogen phosphorylase"/>
    <property type="match status" value="1"/>
</dbReference>
<name>A0A6P1ZP45_9BACT</name>
<evidence type="ECO:0000313" key="5">
    <source>
        <dbReference type="Proteomes" id="UP000503251"/>
    </source>
</evidence>
<dbReference type="Proteomes" id="UP000434052">
    <property type="component" value="Unassembled WGS sequence"/>
</dbReference>
<dbReference type="AlphaFoldDB" id="A0A6P1ZP45"/>
<reference evidence="3 4" key="1">
    <citation type="submission" date="2018-06" db="EMBL/GenBank/DDBJ databases">
        <title>Complete genome of Desulfovibrio marinus P48SEP.</title>
        <authorList>
            <person name="Crispim J.S."/>
            <person name="Vidigal P.M.P."/>
            <person name="Silva L.C.F."/>
            <person name="Araujo L.C."/>
            <person name="Laguardia C.N."/>
            <person name="Dias R.S."/>
            <person name="Sousa M.P."/>
            <person name="Paula S.O."/>
            <person name="Silva C."/>
        </authorList>
    </citation>
    <scope>NUCLEOTIDE SEQUENCE [LARGE SCALE GENOMIC DNA]</scope>
    <source>
        <strain evidence="3 4">P48SEP</strain>
    </source>
</reference>